<comment type="caution">
    <text evidence="3">The sequence shown here is derived from an EMBL/GenBank/DDBJ whole genome shotgun (WGS) entry which is preliminary data.</text>
</comment>
<feature type="transmembrane region" description="Helical" evidence="2">
    <location>
        <begin position="389"/>
        <end position="409"/>
    </location>
</feature>
<gene>
    <name evidence="3" type="ORF">SAMN06265222_101100</name>
</gene>
<dbReference type="SUPFAM" id="SSF103473">
    <property type="entry name" value="MFS general substrate transporter"/>
    <property type="match status" value="1"/>
</dbReference>
<dbReference type="InterPro" id="IPR036259">
    <property type="entry name" value="MFS_trans_sf"/>
</dbReference>
<evidence type="ECO:0000256" key="2">
    <source>
        <dbReference type="SAM" id="Phobius"/>
    </source>
</evidence>
<evidence type="ECO:0000256" key="1">
    <source>
        <dbReference type="SAM" id="MobiDB-lite"/>
    </source>
</evidence>
<feature type="compositionally biased region" description="Basic and acidic residues" evidence="1">
    <location>
        <begin position="436"/>
        <end position="446"/>
    </location>
</feature>
<feature type="region of interest" description="Disordered" evidence="1">
    <location>
        <begin position="416"/>
        <end position="460"/>
    </location>
</feature>
<keyword evidence="2" id="KW-0812">Transmembrane</keyword>
<feature type="transmembrane region" description="Helical" evidence="2">
    <location>
        <begin position="226"/>
        <end position="247"/>
    </location>
</feature>
<name>A0ABY1PN96_9BACT</name>
<keyword evidence="2" id="KW-0472">Membrane</keyword>
<feature type="transmembrane region" description="Helical" evidence="2">
    <location>
        <begin position="42"/>
        <end position="65"/>
    </location>
</feature>
<feature type="transmembrane region" description="Helical" evidence="2">
    <location>
        <begin position="259"/>
        <end position="281"/>
    </location>
</feature>
<feature type="transmembrane region" description="Helical" evidence="2">
    <location>
        <begin position="136"/>
        <end position="155"/>
    </location>
</feature>
<keyword evidence="4" id="KW-1185">Reference proteome</keyword>
<dbReference type="EMBL" id="FXUG01000001">
    <property type="protein sequence ID" value="SMP38248.1"/>
    <property type="molecule type" value="Genomic_DNA"/>
</dbReference>
<reference evidence="3 4" key="1">
    <citation type="submission" date="2017-05" db="EMBL/GenBank/DDBJ databases">
        <authorList>
            <person name="Varghese N."/>
            <person name="Submissions S."/>
        </authorList>
    </citation>
    <scope>NUCLEOTIDE SEQUENCE [LARGE SCALE GENOMIC DNA]</scope>
    <source>
        <strain evidence="3 4">DSM 25457</strain>
    </source>
</reference>
<protein>
    <recommendedName>
        <fullName evidence="5">MFS transporter</fullName>
    </recommendedName>
</protein>
<proteinExistence type="predicted"/>
<evidence type="ECO:0000313" key="3">
    <source>
        <dbReference type="EMBL" id="SMP38248.1"/>
    </source>
</evidence>
<dbReference type="RefSeq" id="WP_283430368.1">
    <property type="nucleotide sequence ID" value="NZ_FXUG01000001.1"/>
</dbReference>
<feature type="transmembrane region" description="Helical" evidence="2">
    <location>
        <begin position="167"/>
        <end position="185"/>
    </location>
</feature>
<accession>A0ABY1PN96</accession>
<feature type="transmembrane region" description="Helical" evidence="2">
    <location>
        <begin position="98"/>
        <end position="124"/>
    </location>
</feature>
<evidence type="ECO:0008006" key="5">
    <source>
        <dbReference type="Google" id="ProtNLM"/>
    </source>
</evidence>
<feature type="transmembrane region" description="Helical" evidence="2">
    <location>
        <begin position="72"/>
        <end position="92"/>
    </location>
</feature>
<dbReference type="Proteomes" id="UP001158067">
    <property type="component" value="Unassembled WGS sequence"/>
</dbReference>
<sequence length="460" mass="50846">MTPNPTRPIAVLFLFAFLTSASYVLTSALGVSWYLGRVGASALPVVLAASAVAVVFVSSLTYAAISSVRTRRCLVICWSLMLVVSIILSLRLQTSGHSVYLLGLLYVLGEIRGCLNTVFLTTLATDQFNHSSSKRPYAMVAAGAPTAGIVVGLMMGYDPSHFSDVRFIQVIAGLDAAVLLLALFLPRSHTSTDNRAAPANANSASDEKESGPVIEQSDVYRFRFSLAMLLVMETAVLTLIGFQWKYAVSEYLHENETAMIAYFAMYYAATDILILSFQLAVAGRMLDRFGIGVALVGYPLLLACTGAVALFTQLIWSWFVLMTLTRGLDVVRRSLHDPSLSAAFALFHAKTRRKVIVFVKGVCKPTAEVITSILLLLYADGLGFQRFTIYWWCLLIPWIIAAWTVSRIYRSYHPSPGNASDEKCRNFNHNNTAAQEYREQEHREQSKQLGQRPHLNDSQR</sequence>
<organism evidence="3 4">
    <name type="scientific">Neorhodopirellula lusitana</name>
    <dbReference type="NCBI Taxonomy" id="445327"/>
    <lineage>
        <taxon>Bacteria</taxon>
        <taxon>Pseudomonadati</taxon>
        <taxon>Planctomycetota</taxon>
        <taxon>Planctomycetia</taxon>
        <taxon>Pirellulales</taxon>
        <taxon>Pirellulaceae</taxon>
        <taxon>Neorhodopirellula</taxon>
    </lineage>
</organism>
<evidence type="ECO:0000313" key="4">
    <source>
        <dbReference type="Proteomes" id="UP001158067"/>
    </source>
</evidence>
<keyword evidence="2" id="KW-1133">Transmembrane helix</keyword>
<feature type="transmembrane region" description="Helical" evidence="2">
    <location>
        <begin position="293"/>
        <end position="319"/>
    </location>
</feature>